<proteinExistence type="predicted"/>
<reference evidence="1" key="2">
    <citation type="journal article" date="2023" name="BMC Genomics">
        <title>Pest status, molecular evolution, and epigenetic factors derived from the genome assembly of Frankliniella fusca, a thysanopteran phytovirus vector.</title>
        <authorList>
            <person name="Catto M.A."/>
            <person name="Labadie P.E."/>
            <person name="Jacobson A.L."/>
            <person name="Kennedy G.G."/>
            <person name="Srinivasan R."/>
            <person name="Hunt B.G."/>
        </authorList>
    </citation>
    <scope>NUCLEOTIDE SEQUENCE</scope>
    <source>
        <strain evidence="1">PL_HMW_Pooled</strain>
    </source>
</reference>
<evidence type="ECO:0000313" key="2">
    <source>
        <dbReference type="Proteomes" id="UP001219518"/>
    </source>
</evidence>
<evidence type="ECO:0000313" key="1">
    <source>
        <dbReference type="EMBL" id="KAK3916486.1"/>
    </source>
</evidence>
<keyword evidence="2" id="KW-1185">Reference proteome</keyword>
<dbReference type="Proteomes" id="UP001219518">
    <property type="component" value="Unassembled WGS sequence"/>
</dbReference>
<comment type="caution">
    <text evidence="1">The sequence shown here is derived from an EMBL/GenBank/DDBJ whole genome shotgun (WGS) entry which is preliminary data.</text>
</comment>
<organism evidence="1 2">
    <name type="scientific">Frankliniella fusca</name>
    <dbReference type="NCBI Taxonomy" id="407009"/>
    <lineage>
        <taxon>Eukaryota</taxon>
        <taxon>Metazoa</taxon>
        <taxon>Ecdysozoa</taxon>
        <taxon>Arthropoda</taxon>
        <taxon>Hexapoda</taxon>
        <taxon>Insecta</taxon>
        <taxon>Pterygota</taxon>
        <taxon>Neoptera</taxon>
        <taxon>Paraneoptera</taxon>
        <taxon>Thysanoptera</taxon>
        <taxon>Terebrantia</taxon>
        <taxon>Thripoidea</taxon>
        <taxon>Thripidae</taxon>
        <taxon>Frankliniella</taxon>
    </lineage>
</organism>
<dbReference type="AlphaFoldDB" id="A0AAE1H944"/>
<sequence>MSIKTEKGEQFCFVNDEGTVIYTTEENLRMWKFITSLAREMTGEELNPEVVLDAAHISIRECFPNASIHGCRFHLHQNFIKHIHANSHLRLAFSKTDSEEGKWLHAFLGLSLLHPDSVCDGFLTLMEFKDTTWPSAFTEFADYVTDTYSSDCARYPPELWAAPPGSGPRTTNAAESFHRHFNDQFRGAHPNIHHLTESLLDIQAGTYIKINYIDRKVAARCDPQVKERQERAKVMYGQFMNGEREMYSYLKSMGFMFKKK</sequence>
<accession>A0AAE1H944</accession>
<dbReference type="EMBL" id="JAHWGI010000532">
    <property type="protein sequence ID" value="KAK3916486.1"/>
    <property type="molecule type" value="Genomic_DNA"/>
</dbReference>
<reference evidence="1" key="1">
    <citation type="submission" date="2021-07" db="EMBL/GenBank/DDBJ databases">
        <authorList>
            <person name="Catto M.A."/>
            <person name="Jacobson A."/>
            <person name="Kennedy G."/>
            <person name="Labadie P."/>
            <person name="Hunt B.G."/>
            <person name="Srinivasan R."/>
        </authorList>
    </citation>
    <scope>NUCLEOTIDE SEQUENCE</scope>
    <source>
        <strain evidence="1">PL_HMW_Pooled</strain>
        <tissue evidence="1">Head</tissue>
    </source>
</reference>
<protein>
    <submittedName>
        <fullName evidence="1">Altered inheritance of mitochondria protein 18, mitochondrial</fullName>
    </submittedName>
</protein>
<gene>
    <name evidence="1" type="ORF">KUF71_006260</name>
</gene>
<name>A0AAE1H944_9NEOP</name>